<keyword evidence="2" id="KW-0012">Acyltransferase</keyword>
<feature type="domain" description="N-acetyltransferase" evidence="3">
    <location>
        <begin position="29"/>
        <end position="177"/>
    </location>
</feature>
<dbReference type="CDD" id="cd04301">
    <property type="entry name" value="NAT_SF"/>
    <property type="match status" value="1"/>
</dbReference>
<reference evidence="5" key="1">
    <citation type="submission" date="2025-08" db="UniProtKB">
        <authorList>
            <consortium name="RefSeq"/>
        </authorList>
    </citation>
    <scope>IDENTIFICATION</scope>
    <source>
        <tissue evidence="5">Tentacle</tissue>
    </source>
</reference>
<dbReference type="InParanoid" id="A0A6P8ILI6"/>
<dbReference type="GO" id="GO:0016747">
    <property type="term" value="F:acyltransferase activity, transferring groups other than amino-acyl groups"/>
    <property type="evidence" value="ECO:0007669"/>
    <property type="project" value="InterPro"/>
</dbReference>
<dbReference type="SUPFAM" id="SSF55729">
    <property type="entry name" value="Acyl-CoA N-acyltransferases (Nat)"/>
    <property type="match status" value="1"/>
</dbReference>
<evidence type="ECO:0000256" key="2">
    <source>
        <dbReference type="ARBA" id="ARBA00023315"/>
    </source>
</evidence>
<protein>
    <submittedName>
        <fullName evidence="5">Uncharacterized protein LOC116302479 isoform X1</fullName>
    </submittedName>
</protein>
<keyword evidence="1" id="KW-0808">Transferase</keyword>
<dbReference type="RefSeq" id="XP_031567637.1">
    <property type="nucleotide sequence ID" value="XM_031711777.1"/>
</dbReference>
<evidence type="ECO:0000313" key="5">
    <source>
        <dbReference type="RefSeq" id="XP_031567637.1"/>
    </source>
</evidence>
<proteinExistence type="predicted"/>
<dbReference type="Pfam" id="PF00583">
    <property type="entry name" value="Acetyltransf_1"/>
    <property type="match status" value="1"/>
</dbReference>
<evidence type="ECO:0000256" key="1">
    <source>
        <dbReference type="ARBA" id="ARBA00022679"/>
    </source>
</evidence>
<dbReference type="InterPro" id="IPR000182">
    <property type="entry name" value="GNAT_dom"/>
</dbReference>
<evidence type="ECO:0000313" key="4">
    <source>
        <dbReference type="Proteomes" id="UP000515163"/>
    </source>
</evidence>
<dbReference type="InterPro" id="IPR016181">
    <property type="entry name" value="Acyl_CoA_acyltransferase"/>
</dbReference>
<dbReference type="AlphaFoldDB" id="A0A6P8ILI6"/>
<keyword evidence="4" id="KW-1185">Reference proteome</keyword>
<dbReference type="Gene3D" id="3.40.630.30">
    <property type="match status" value="1"/>
</dbReference>
<dbReference type="PROSITE" id="PS51186">
    <property type="entry name" value="GNAT"/>
    <property type="match status" value="1"/>
</dbReference>
<dbReference type="OrthoDB" id="41532at2759"/>
<dbReference type="PANTHER" id="PTHR43420:SF12">
    <property type="entry name" value="N-ACETYLTRANSFERASE DOMAIN-CONTAINING PROTEIN"/>
    <property type="match status" value="1"/>
</dbReference>
<gene>
    <name evidence="5" type="primary">LOC116302479</name>
</gene>
<dbReference type="KEGG" id="aten:116302479"/>
<accession>A0A6P8ILI6</accession>
<organism evidence="4 5">
    <name type="scientific">Actinia tenebrosa</name>
    <name type="common">Australian red waratah sea anemone</name>
    <dbReference type="NCBI Taxonomy" id="6105"/>
    <lineage>
        <taxon>Eukaryota</taxon>
        <taxon>Metazoa</taxon>
        <taxon>Cnidaria</taxon>
        <taxon>Anthozoa</taxon>
        <taxon>Hexacorallia</taxon>
        <taxon>Actiniaria</taxon>
        <taxon>Actiniidae</taxon>
        <taxon>Actinia</taxon>
    </lineage>
</organism>
<sequence length="177" mass="20905">MGTADEKRYLYFYDLQSRDIPKASFPDGYTLHTWQEGAEKIWLDIVTKAFEPGFLTNWTTETFIQRYFVQPQFRRDGFFLVKYGNNFIATAFAWQDEEVSSQGRLHWLAVLPEHRRKGIAKALCYCVLQYHKHHEKNMVLLKTEVYRDKGIQLYEKIGFTSQASYANSLIRNITEVN</sequence>
<dbReference type="Proteomes" id="UP000515163">
    <property type="component" value="Unplaced"/>
</dbReference>
<dbReference type="GeneID" id="116302479"/>
<dbReference type="InterPro" id="IPR050680">
    <property type="entry name" value="YpeA/RimI_acetyltransf"/>
</dbReference>
<name>A0A6P8ILI6_ACTTE</name>
<evidence type="ECO:0000259" key="3">
    <source>
        <dbReference type="PROSITE" id="PS51186"/>
    </source>
</evidence>
<dbReference type="PANTHER" id="PTHR43420">
    <property type="entry name" value="ACETYLTRANSFERASE"/>
    <property type="match status" value="1"/>
</dbReference>